<evidence type="ECO:0000256" key="1">
    <source>
        <dbReference type="SAM" id="SignalP"/>
    </source>
</evidence>
<organism evidence="2 3">
    <name type="scientific">Patulibacter medicamentivorans</name>
    <dbReference type="NCBI Taxonomy" id="1097667"/>
    <lineage>
        <taxon>Bacteria</taxon>
        <taxon>Bacillati</taxon>
        <taxon>Actinomycetota</taxon>
        <taxon>Thermoleophilia</taxon>
        <taxon>Solirubrobacterales</taxon>
        <taxon>Patulibacteraceae</taxon>
        <taxon>Patulibacter</taxon>
    </lineage>
</organism>
<protein>
    <submittedName>
        <fullName evidence="2">Uncharacterized protein</fullName>
    </submittedName>
</protein>
<keyword evidence="1" id="KW-0732">Signal</keyword>
<dbReference type="Proteomes" id="UP000005143">
    <property type="component" value="Unassembled WGS sequence"/>
</dbReference>
<dbReference type="InterPro" id="IPR017853">
    <property type="entry name" value="GH"/>
</dbReference>
<gene>
    <name evidence="2" type="ORF">PAI11_43920</name>
</gene>
<dbReference type="PATRIC" id="fig|1097667.3.peg.4353"/>
<dbReference type="InterPro" id="IPR051923">
    <property type="entry name" value="Glycosyl_Hydrolase_39"/>
</dbReference>
<reference evidence="2 3" key="1">
    <citation type="journal article" date="2013" name="Biodegradation">
        <title>Quantitative proteomic analysis of ibuprofen-degrading Patulibacter sp. strain I11.</title>
        <authorList>
            <person name="Almeida B."/>
            <person name="Kjeldal H."/>
            <person name="Lolas I."/>
            <person name="Knudsen A.D."/>
            <person name="Carvalho G."/>
            <person name="Nielsen K.L."/>
            <person name="Barreto Crespo M.T."/>
            <person name="Stensballe A."/>
            <person name="Nielsen J.L."/>
        </authorList>
    </citation>
    <scope>NUCLEOTIDE SEQUENCE [LARGE SCALE GENOMIC DNA]</scope>
    <source>
        <strain evidence="2 3">I11</strain>
    </source>
</reference>
<dbReference type="GO" id="GO:0004553">
    <property type="term" value="F:hydrolase activity, hydrolyzing O-glycosyl compounds"/>
    <property type="evidence" value="ECO:0007669"/>
    <property type="project" value="TreeGrafter"/>
</dbReference>
<dbReference type="EMBL" id="AGUD01000326">
    <property type="protein sequence ID" value="EHN08790.1"/>
    <property type="molecule type" value="Genomic_DNA"/>
</dbReference>
<dbReference type="AlphaFoldDB" id="H0EC07"/>
<feature type="chain" id="PRO_5039001060" evidence="1">
    <location>
        <begin position="17"/>
        <end position="525"/>
    </location>
</feature>
<dbReference type="PANTHER" id="PTHR12631">
    <property type="entry name" value="ALPHA-L-IDURONIDASE"/>
    <property type="match status" value="1"/>
</dbReference>
<dbReference type="PANTHER" id="PTHR12631:SF10">
    <property type="entry name" value="BETA-XYLOSIDASE-LIKE PROTEIN-RELATED"/>
    <property type="match status" value="1"/>
</dbReference>
<evidence type="ECO:0000313" key="3">
    <source>
        <dbReference type="Proteomes" id="UP000005143"/>
    </source>
</evidence>
<accession>H0EC07</accession>
<evidence type="ECO:0000313" key="2">
    <source>
        <dbReference type="EMBL" id="EHN08790.1"/>
    </source>
</evidence>
<dbReference type="SUPFAM" id="SSF51445">
    <property type="entry name" value="(Trans)glycosidases"/>
    <property type="match status" value="1"/>
</dbReference>
<proteinExistence type="predicted"/>
<comment type="caution">
    <text evidence="2">The sequence shown here is derived from an EMBL/GenBank/DDBJ whole genome shotgun (WGS) entry which is preliminary data.</text>
</comment>
<name>H0EC07_9ACTN</name>
<keyword evidence="3" id="KW-1185">Reference proteome</keyword>
<sequence>MTAALLVLLSTASASANTRLESTFQDDPRIVYGSDAVRKKTLDEAQALGVQRIRLTAFWYLVAPSPDQASKPTGFDASDPNAYPAANWARYDTVIKEIRDRGMQVNLNPTAPGPLWAMSGSFDERLADRTNPDPAEFGAFVAALGKRYSGSFVPAGQSAAQPRIDYWSIWNEPNQGAWLSPQWSSTATTAVEQSPPLYRKLVDASWTALGATGHGGDTILVGETAPKGQHKLSDLNSRGTPMDAMRFLRRVYCLNDSLGFLTGADASKVDCPATPNPAEFTAQHPALFQMTGYAHHPYELVRSPTTRPDYPDDWVTTANLGTLSDQLERIMARYKVKRSSIPLYLTEYGYQTDPPDSITGVSLNQQAAWINQAEYIAWRNRYVRTLAQFLLYDDGPVAGATGDAKWSTFQTGLRFGPGSGKDGKAKPAYDAYRLPFFLPSRRAAKSGNLKIWGRVRPGGGSGPRAVELQLRDARGRYKRFKSFKTSKYGFVSKTVRVRRASALRLAWKSGSKTFYSRGVSFKLSR</sequence>
<dbReference type="Gene3D" id="3.20.20.80">
    <property type="entry name" value="Glycosidases"/>
    <property type="match status" value="1"/>
</dbReference>
<feature type="signal peptide" evidence="1">
    <location>
        <begin position="1"/>
        <end position="16"/>
    </location>
</feature>